<dbReference type="GO" id="GO:0005930">
    <property type="term" value="C:axoneme"/>
    <property type="evidence" value="ECO:0007669"/>
    <property type="project" value="TreeGrafter"/>
</dbReference>
<organism evidence="4 5">
    <name type="scientific">Opisthorchis felineus</name>
    <dbReference type="NCBI Taxonomy" id="147828"/>
    <lineage>
        <taxon>Eukaryota</taxon>
        <taxon>Metazoa</taxon>
        <taxon>Spiralia</taxon>
        <taxon>Lophotrochozoa</taxon>
        <taxon>Platyhelminthes</taxon>
        <taxon>Trematoda</taxon>
        <taxon>Digenea</taxon>
        <taxon>Opisthorchiida</taxon>
        <taxon>Opisthorchiata</taxon>
        <taxon>Opisthorchiidae</taxon>
        <taxon>Opisthorchis</taxon>
    </lineage>
</organism>
<dbReference type="FunFam" id="1.10.418.10:FF:000059">
    <property type="entry name" value="RIKEN cDNA 6430531B16 gene"/>
    <property type="match status" value="1"/>
</dbReference>
<dbReference type="InterPro" id="IPR052111">
    <property type="entry name" value="Spermatogenesis_Ciliary_MAP"/>
</dbReference>
<proteinExistence type="predicted"/>
<dbReference type="InterPro" id="IPR010441">
    <property type="entry name" value="CH_2"/>
</dbReference>
<evidence type="ECO:0000256" key="2">
    <source>
        <dbReference type="SAM" id="MobiDB-lite"/>
    </source>
</evidence>
<dbReference type="OrthoDB" id="193300at2759"/>
<gene>
    <name evidence="4" type="ORF">CRM22_009559</name>
</gene>
<evidence type="ECO:0000313" key="5">
    <source>
        <dbReference type="Proteomes" id="UP000308267"/>
    </source>
</evidence>
<feature type="coiled-coil region" evidence="1">
    <location>
        <begin position="211"/>
        <end position="252"/>
    </location>
</feature>
<dbReference type="Gene3D" id="1.10.418.10">
    <property type="entry name" value="Calponin-like domain"/>
    <property type="match status" value="1"/>
</dbReference>
<dbReference type="InterPro" id="IPR001715">
    <property type="entry name" value="CH_dom"/>
</dbReference>
<dbReference type="GO" id="GO:0008017">
    <property type="term" value="F:microtubule binding"/>
    <property type="evidence" value="ECO:0007669"/>
    <property type="project" value="TreeGrafter"/>
</dbReference>
<dbReference type="Pfam" id="PF06294">
    <property type="entry name" value="CH_2"/>
    <property type="match status" value="1"/>
</dbReference>
<name>A0A4S2L6J4_OPIFE</name>
<feature type="compositionally biased region" description="Polar residues" evidence="2">
    <location>
        <begin position="157"/>
        <end position="169"/>
    </location>
</feature>
<dbReference type="GO" id="GO:0051493">
    <property type="term" value="P:regulation of cytoskeleton organization"/>
    <property type="evidence" value="ECO:0007669"/>
    <property type="project" value="TreeGrafter"/>
</dbReference>
<dbReference type="PANTHER" id="PTHR12509">
    <property type="entry name" value="SPERMATOGENESIS-ASSOCIATED 4-RELATED"/>
    <property type="match status" value="1"/>
</dbReference>
<dbReference type="InterPro" id="IPR036872">
    <property type="entry name" value="CH_dom_sf"/>
</dbReference>
<accession>A0A4S2L6J4</accession>
<dbReference type="PANTHER" id="PTHR12509:SF9">
    <property type="entry name" value="SPERM FLAGELLAR PROTEIN 1 ISOFORM X1"/>
    <property type="match status" value="1"/>
</dbReference>
<feature type="domain" description="Calponin-homology (CH)" evidence="3">
    <location>
        <begin position="6"/>
        <end position="111"/>
    </location>
</feature>
<dbReference type="STRING" id="147828.A0A4S2L6J4"/>
<keyword evidence="1" id="KW-0175">Coiled coil</keyword>
<dbReference type="AlphaFoldDB" id="A0A4S2L6J4"/>
<reference evidence="4 5" key="1">
    <citation type="journal article" date="2019" name="BMC Genomics">
        <title>New insights from Opisthorchis felineus genome: update on genomics of the epidemiologically important liver flukes.</title>
        <authorList>
            <person name="Ershov N.I."/>
            <person name="Mordvinov V.A."/>
            <person name="Prokhortchouk E.B."/>
            <person name="Pakharukova M.Y."/>
            <person name="Gunbin K.V."/>
            <person name="Ustyantsev K."/>
            <person name="Genaev M.A."/>
            <person name="Blinov A.G."/>
            <person name="Mazur A."/>
            <person name="Boulygina E."/>
            <person name="Tsygankova S."/>
            <person name="Khrameeva E."/>
            <person name="Chekanov N."/>
            <person name="Fan G."/>
            <person name="Xiao A."/>
            <person name="Zhang H."/>
            <person name="Xu X."/>
            <person name="Yang H."/>
            <person name="Solovyev V."/>
            <person name="Lee S.M."/>
            <person name="Liu X."/>
            <person name="Afonnikov D.A."/>
            <person name="Skryabin K.G."/>
        </authorList>
    </citation>
    <scope>NUCLEOTIDE SEQUENCE [LARGE SCALE GENOMIC DNA]</scope>
    <source>
        <strain evidence="4">AK-0245</strain>
        <tissue evidence="4">Whole organism</tissue>
    </source>
</reference>
<dbReference type="EMBL" id="SJOL01009229">
    <property type="protein sequence ID" value="TGZ58585.1"/>
    <property type="molecule type" value="Genomic_DNA"/>
</dbReference>
<comment type="caution">
    <text evidence="4">The sequence shown here is derived from an EMBL/GenBank/DDBJ whole genome shotgun (WGS) entry which is preliminary data.</text>
</comment>
<keyword evidence="5" id="KW-1185">Reference proteome</keyword>
<evidence type="ECO:0000256" key="1">
    <source>
        <dbReference type="SAM" id="Coils"/>
    </source>
</evidence>
<feature type="region of interest" description="Disordered" evidence="2">
    <location>
        <begin position="124"/>
        <end position="169"/>
    </location>
</feature>
<dbReference type="Proteomes" id="UP000308267">
    <property type="component" value="Unassembled WGS sequence"/>
</dbReference>
<protein>
    <recommendedName>
        <fullName evidence="3">Calponin-homology (CH) domain-containing protein</fullName>
    </recommendedName>
</protein>
<evidence type="ECO:0000313" key="4">
    <source>
        <dbReference type="EMBL" id="TGZ58585.1"/>
    </source>
</evidence>
<dbReference type="SUPFAM" id="SSF47576">
    <property type="entry name" value="Calponin-homology domain, CH-domain"/>
    <property type="match status" value="1"/>
</dbReference>
<evidence type="ECO:0000259" key="3">
    <source>
        <dbReference type="PROSITE" id="PS50021"/>
    </source>
</evidence>
<dbReference type="PROSITE" id="PS50021">
    <property type="entry name" value="CH"/>
    <property type="match status" value="1"/>
</dbReference>
<sequence>MVEIDDDVLQSLYIWVDKIPLSRVKRNIARDFSDGTLMAEVMKHFFPKFVNLHNYPACNSTAAKHENWQLLNWKVFKKLNFELSDDVIDSLVAAKPGTIEKVLLLLKTKIDHMVADERGRSYDWRPESEQYSGNNSPVPRASTPKNWSRGGYPPRDFQTTSQKLSPNSVRPGNFCNEDMHSEPTYKHICHGKPHKTNMKFSSSDFISRVLYEEKIQECLALEETVEILNAKVRRLEHLLKLKDSRIEELQKVTFGGIRGKNMG</sequence>